<evidence type="ECO:0000313" key="5">
    <source>
        <dbReference type="EMBL" id="GMH28113.1"/>
    </source>
</evidence>
<feature type="region of interest" description="SAW" evidence="3">
    <location>
        <begin position="608"/>
        <end position="685"/>
    </location>
</feature>
<comment type="caution">
    <text evidence="5">The sequence shown here is derived from an EMBL/GenBank/DDBJ whole genome shotgun (WGS) entry which is preliminary data.</text>
</comment>
<keyword evidence="6" id="KW-1185">Reference proteome</keyword>
<dbReference type="PROSITE" id="PS50985">
    <property type="entry name" value="GRAS"/>
    <property type="match status" value="1"/>
</dbReference>
<evidence type="ECO:0008006" key="7">
    <source>
        <dbReference type="Google" id="ProtNLM"/>
    </source>
</evidence>
<gene>
    <name evidence="5" type="ORF">Nepgr_029956</name>
</gene>
<accession>A0AAD3TDJ9</accession>
<evidence type="ECO:0000313" key="6">
    <source>
        <dbReference type="Proteomes" id="UP001279734"/>
    </source>
</evidence>
<evidence type="ECO:0000256" key="4">
    <source>
        <dbReference type="SAM" id="MobiDB-lite"/>
    </source>
</evidence>
<organism evidence="5 6">
    <name type="scientific">Nepenthes gracilis</name>
    <name type="common">Slender pitcher plant</name>
    <dbReference type="NCBI Taxonomy" id="150966"/>
    <lineage>
        <taxon>Eukaryota</taxon>
        <taxon>Viridiplantae</taxon>
        <taxon>Streptophyta</taxon>
        <taxon>Embryophyta</taxon>
        <taxon>Tracheophyta</taxon>
        <taxon>Spermatophyta</taxon>
        <taxon>Magnoliopsida</taxon>
        <taxon>eudicotyledons</taxon>
        <taxon>Gunneridae</taxon>
        <taxon>Pentapetalae</taxon>
        <taxon>Caryophyllales</taxon>
        <taxon>Nepenthaceae</taxon>
        <taxon>Nepenthes</taxon>
    </lineage>
</organism>
<dbReference type="AlphaFoldDB" id="A0AAD3TDJ9"/>
<comment type="caution">
    <text evidence="3">Lacks conserved residue(s) required for the propagation of feature annotation.</text>
</comment>
<proteinExistence type="inferred from homology"/>
<reference evidence="5" key="1">
    <citation type="submission" date="2023-05" db="EMBL/GenBank/DDBJ databases">
        <title>Nepenthes gracilis genome sequencing.</title>
        <authorList>
            <person name="Fukushima K."/>
        </authorList>
    </citation>
    <scope>NUCLEOTIDE SEQUENCE</scope>
    <source>
        <strain evidence="5">SING2019-196</strain>
    </source>
</reference>
<keyword evidence="2" id="KW-0804">Transcription</keyword>
<dbReference type="PANTHER" id="PTHR31636">
    <property type="entry name" value="OSJNBA0084A10.13 PROTEIN-RELATED"/>
    <property type="match status" value="1"/>
</dbReference>
<feature type="compositionally biased region" description="Low complexity" evidence="4">
    <location>
        <begin position="282"/>
        <end position="296"/>
    </location>
</feature>
<feature type="short sequence motif" description="VHIID" evidence="3">
    <location>
        <begin position="410"/>
        <end position="414"/>
    </location>
</feature>
<dbReference type="Pfam" id="PF03514">
    <property type="entry name" value="GRAS"/>
    <property type="match status" value="1"/>
</dbReference>
<evidence type="ECO:0000256" key="1">
    <source>
        <dbReference type="ARBA" id="ARBA00023015"/>
    </source>
</evidence>
<keyword evidence="1" id="KW-0805">Transcription regulation</keyword>
<feature type="region of interest" description="Leucine repeat II (LRII)" evidence="3">
    <location>
        <begin position="471"/>
        <end position="503"/>
    </location>
</feature>
<dbReference type="EMBL" id="BSYO01000034">
    <property type="protein sequence ID" value="GMH28113.1"/>
    <property type="molecule type" value="Genomic_DNA"/>
</dbReference>
<name>A0AAD3TDJ9_NEPGR</name>
<dbReference type="InterPro" id="IPR005202">
    <property type="entry name" value="TF_GRAS"/>
</dbReference>
<evidence type="ECO:0000256" key="3">
    <source>
        <dbReference type="PROSITE-ProRule" id="PRU01191"/>
    </source>
</evidence>
<protein>
    <recommendedName>
        <fullName evidence="7">Scarecrow-like protein 8</fullName>
    </recommendedName>
</protein>
<comment type="similarity">
    <text evidence="3">Belongs to the GRAS family.</text>
</comment>
<dbReference type="Proteomes" id="UP001279734">
    <property type="component" value="Unassembled WGS sequence"/>
</dbReference>
<sequence>MSSGFSGSGGPEFYGGGGSSMASIGNSLRNDNHGQYRFQQQLAGILSDHPSSQIGQRQIDLTGKRSLADFQSYQEIPLQLRQHQEQPPFSLIQQQLRRQQPPLSLLQQQPMELGFYLRSVKQRTNYQNNASPISTLSPPLDIFSPNGNIILEIPSSVSVSSGSRYGSPVCQPLAPNPITLCHVNALHNSLVPTNPPFNPNFSSSGCSTLGPNRAVVAQEQTPESENNSSSKIMDTLQELEKQLLDDNDEDVDAVSVVTNSEWSETLQRLMGPSPAQNNTVFSPSPTSSSSSSSCSYSSAASPPSVKQMISEAAAAISDGTAEASIKILSWLSQVSNSRGNSEQRLAFYMGNALRCRACPNDYPPPVVDLYGKQHIVSSYMLHDLSPCFKFGLLAANTVVLDAITTGNGKVHIVDFDVGHGGKYLNLLRALAQRQSQTGNLDAELKITAVSTEVVRDNNITGNGIEMKSTEVVKNGLMKLAEQVGVVLKFIAVTRTIHELTRESLSCEEDEAVVVNFAFKLYRVPDESVSMENLRDELLRRVKGLRPRVVTLVEQEINCNTAPFLTRVNEALAYYGALLDSLDSTMQKDNPDRLRIEEGLGRKVANAVACEGAERVERCEVFGKWRARMRMAGFELKPLSQSVSESMRSKLNSARGGNPGFTVTEENGGVGFGWMGRTLTVVSAWR</sequence>
<evidence type="ECO:0000256" key="2">
    <source>
        <dbReference type="ARBA" id="ARBA00023163"/>
    </source>
</evidence>
<feature type="region of interest" description="Disordered" evidence="4">
    <location>
        <begin position="269"/>
        <end position="296"/>
    </location>
</feature>